<evidence type="ECO:0000313" key="2">
    <source>
        <dbReference type="Proteomes" id="UP000887116"/>
    </source>
</evidence>
<reference evidence="1" key="1">
    <citation type="submission" date="2020-07" db="EMBL/GenBank/DDBJ databases">
        <title>Multicomponent nature underlies the extraordinary mechanical properties of spider dragline silk.</title>
        <authorList>
            <person name="Kono N."/>
            <person name="Nakamura H."/>
            <person name="Mori M."/>
            <person name="Yoshida Y."/>
            <person name="Ohtoshi R."/>
            <person name="Malay A.D."/>
            <person name="Moran D.A.P."/>
            <person name="Tomita M."/>
            <person name="Numata K."/>
            <person name="Arakawa K."/>
        </authorList>
    </citation>
    <scope>NUCLEOTIDE SEQUENCE</scope>
</reference>
<organism evidence="1 2">
    <name type="scientific">Trichonephila clavata</name>
    <name type="common">Joro spider</name>
    <name type="synonym">Nephila clavata</name>
    <dbReference type="NCBI Taxonomy" id="2740835"/>
    <lineage>
        <taxon>Eukaryota</taxon>
        <taxon>Metazoa</taxon>
        <taxon>Ecdysozoa</taxon>
        <taxon>Arthropoda</taxon>
        <taxon>Chelicerata</taxon>
        <taxon>Arachnida</taxon>
        <taxon>Araneae</taxon>
        <taxon>Araneomorphae</taxon>
        <taxon>Entelegynae</taxon>
        <taxon>Araneoidea</taxon>
        <taxon>Nephilidae</taxon>
        <taxon>Trichonephila</taxon>
    </lineage>
</organism>
<keyword evidence="2" id="KW-1185">Reference proteome</keyword>
<accession>A0A8X6LQR2</accession>
<protein>
    <submittedName>
        <fullName evidence="1">Uncharacterized protein</fullName>
    </submittedName>
</protein>
<name>A0A8X6LQR2_TRICU</name>
<sequence length="83" mass="9739">MCTFVPYVYPMDKGSSVLETNGSEMRICRMESIVLGNYMFRSCVSQTECVIKDDQWMFLGYCLGRFICPAIRRYEFNNMSFDI</sequence>
<gene>
    <name evidence="1" type="ORF">TNCT_737741</name>
</gene>
<comment type="caution">
    <text evidence="1">The sequence shown here is derived from an EMBL/GenBank/DDBJ whole genome shotgun (WGS) entry which is preliminary data.</text>
</comment>
<proteinExistence type="predicted"/>
<evidence type="ECO:0000313" key="1">
    <source>
        <dbReference type="EMBL" id="GFR19526.1"/>
    </source>
</evidence>
<dbReference type="Proteomes" id="UP000887116">
    <property type="component" value="Unassembled WGS sequence"/>
</dbReference>
<dbReference type="EMBL" id="BMAO01037694">
    <property type="protein sequence ID" value="GFR19526.1"/>
    <property type="molecule type" value="Genomic_DNA"/>
</dbReference>
<dbReference type="AlphaFoldDB" id="A0A8X6LQR2"/>